<sequence>MNCAEVLDTVVGKRKGHEEVILSLIERITNNYLAFKISG</sequence>
<proteinExistence type="predicted"/>
<organism evidence="1 2">
    <name type="scientific">Pectinatus brassicae</name>
    <dbReference type="NCBI Taxonomy" id="862415"/>
    <lineage>
        <taxon>Bacteria</taxon>
        <taxon>Bacillati</taxon>
        <taxon>Bacillota</taxon>
        <taxon>Negativicutes</taxon>
        <taxon>Selenomonadales</taxon>
        <taxon>Selenomonadaceae</taxon>
        <taxon>Pectinatus</taxon>
    </lineage>
</organism>
<dbReference type="Proteomes" id="UP000559117">
    <property type="component" value="Unassembled WGS sequence"/>
</dbReference>
<feature type="non-terminal residue" evidence="1">
    <location>
        <position position="39"/>
    </location>
</feature>
<dbReference type="EMBL" id="JACHFH010000054">
    <property type="protein sequence ID" value="MBB5337514.1"/>
    <property type="molecule type" value="Genomic_DNA"/>
</dbReference>
<gene>
    <name evidence="1" type="ORF">HNR32_002676</name>
</gene>
<reference evidence="1 2" key="1">
    <citation type="submission" date="2020-08" db="EMBL/GenBank/DDBJ databases">
        <title>Genomic Encyclopedia of Type Strains, Phase IV (KMG-IV): sequencing the most valuable type-strain genomes for metagenomic binning, comparative biology and taxonomic classification.</title>
        <authorList>
            <person name="Goeker M."/>
        </authorList>
    </citation>
    <scope>NUCLEOTIDE SEQUENCE [LARGE SCALE GENOMIC DNA]</scope>
    <source>
        <strain evidence="1 2">DSM 24661</strain>
    </source>
</reference>
<name>A0A840UXC8_9FIRM</name>
<dbReference type="AlphaFoldDB" id="A0A840UXC8"/>
<keyword evidence="2" id="KW-1185">Reference proteome</keyword>
<evidence type="ECO:0000313" key="2">
    <source>
        <dbReference type="Proteomes" id="UP000559117"/>
    </source>
</evidence>
<comment type="caution">
    <text evidence="1">The sequence shown here is derived from an EMBL/GenBank/DDBJ whole genome shotgun (WGS) entry which is preliminary data.</text>
</comment>
<accession>A0A840UXC8</accession>
<evidence type="ECO:0000313" key="1">
    <source>
        <dbReference type="EMBL" id="MBB5337514.1"/>
    </source>
</evidence>
<protein>
    <submittedName>
        <fullName evidence="1">Uncharacterized protein</fullName>
    </submittedName>
</protein>